<dbReference type="OrthoDB" id="6906104at2"/>
<sequence precursor="true">MKRTTLHLCAVTLLVLCGTSAFAQDCKGLQALNLKAKGSTLGNLVSAIMGNKSEPVECGSLESVLDSVVNTHKAGGRKLEEDRPFNLQEAQANLAEAQSEPLVKRRLEQIRKNVQDANQRLLYEAATLDEEGYYGARDLRIRQLQQQLK</sequence>
<evidence type="ECO:0000313" key="3">
    <source>
        <dbReference type="Proteomes" id="UP000379480"/>
    </source>
</evidence>
<evidence type="ECO:0000256" key="1">
    <source>
        <dbReference type="SAM" id="SignalP"/>
    </source>
</evidence>
<keyword evidence="1" id="KW-0732">Signal</keyword>
<accession>A0A5E7EL66</accession>
<dbReference type="EMBL" id="CABVHY010000027">
    <property type="protein sequence ID" value="VVO27655.1"/>
    <property type="molecule type" value="Genomic_DNA"/>
</dbReference>
<reference evidence="2 3" key="1">
    <citation type="submission" date="2019-09" db="EMBL/GenBank/DDBJ databases">
        <authorList>
            <person name="Chandra G."/>
            <person name="Truman W A."/>
        </authorList>
    </citation>
    <scope>NUCLEOTIDE SEQUENCE [LARGE SCALE GENOMIC DNA]</scope>
    <source>
        <strain evidence="2">PS723</strain>
    </source>
</reference>
<dbReference type="AlphaFoldDB" id="A0A5E7EL66"/>
<proteinExistence type="predicted"/>
<organism evidence="2 3">
    <name type="scientific">Pseudomonas fluorescens</name>
    <dbReference type="NCBI Taxonomy" id="294"/>
    <lineage>
        <taxon>Bacteria</taxon>
        <taxon>Pseudomonadati</taxon>
        <taxon>Pseudomonadota</taxon>
        <taxon>Gammaproteobacteria</taxon>
        <taxon>Pseudomonadales</taxon>
        <taxon>Pseudomonadaceae</taxon>
        <taxon>Pseudomonas</taxon>
    </lineage>
</organism>
<dbReference type="Proteomes" id="UP000379480">
    <property type="component" value="Unassembled WGS sequence"/>
</dbReference>
<protein>
    <submittedName>
        <fullName evidence="2">Uncharacterized protein</fullName>
    </submittedName>
</protein>
<evidence type="ECO:0000313" key="2">
    <source>
        <dbReference type="EMBL" id="VVO27655.1"/>
    </source>
</evidence>
<feature type="chain" id="PRO_5023129795" evidence="1">
    <location>
        <begin position="24"/>
        <end position="149"/>
    </location>
</feature>
<gene>
    <name evidence="2" type="ORF">PS723_04729</name>
</gene>
<feature type="signal peptide" evidence="1">
    <location>
        <begin position="1"/>
        <end position="23"/>
    </location>
</feature>
<dbReference type="RefSeq" id="WP_150806034.1">
    <property type="nucleotide sequence ID" value="NZ_CABVHY010000027.1"/>
</dbReference>
<name>A0A5E7EL66_PSEFL</name>